<dbReference type="PROSITE" id="PS01124">
    <property type="entry name" value="HTH_ARAC_FAMILY_2"/>
    <property type="match status" value="1"/>
</dbReference>
<sequence length="299" mass="34054">MTEPPSPFYLVPEVALLEQLPEHLRKRFIHALTLMHKHLDDQLSWEQIATKSAISPYHFHRQFTDLFHETPGHYLGRLRLQRAVNLLMKNAPWTITEIAQHCGFSSSQALGKALKRELGVTAKQIRKMGITSTANETVALMNKLAHPGEGNTLEQELAQAMPTELVWYPQRGMKKIALDDRNWDKVFNAYGEKAVRLMGITPIKDIEKSWEEIETVIGDWQVDNEEYDNVIQEGYFLCCDVYVASDIGYIAAIESLFQRTEQEQLSVDVTGVLVEMIRDIDLSDTGGVTFSLQIPIKVK</sequence>
<dbReference type="OrthoDB" id="282744at2"/>
<dbReference type="PANTHER" id="PTHR46796">
    <property type="entry name" value="HTH-TYPE TRANSCRIPTIONAL ACTIVATOR RHAS-RELATED"/>
    <property type="match status" value="1"/>
</dbReference>
<dbReference type="Proteomes" id="UP000182692">
    <property type="component" value="Unassembled WGS sequence"/>
</dbReference>
<evidence type="ECO:0000313" key="5">
    <source>
        <dbReference type="EMBL" id="SFQ02238.1"/>
    </source>
</evidence>
<dbReference type="SMART" id="SM00342">
    <property type="entry name" value="HTH_ARAC"/>
    <property type="match status" value="1"/>
</dbReference>
<evidence type="ECO:0000259" key="4">
    <source>
        <dbReference type="PROSITE" id="PS01124"/>
    </source>
</evidence>
<dbReference type="SUPFAM" id="SSF46689">
    <property type="entry name" value="Homeodomain-like"/>
    <property type="match status" value="2"/>
</dbReference>
<evidence type="ECO:0000256" key="3">
    <source>
        <dbReference type="ARBA" id="ARBA00023163"/>
    </source>
</evidence>
<dbReference type="GeneID" id="35873893"/>
<dbReference type="InterPro" id="IPR018060">
    <property type="entry name" value="HTH_AraC"/>
</dbReference>
<reference evidence="5 6" key="1">
    <citation type="submission" date="2016-10" db="EMBL/GenBank/DDBJ databases">
        <authorList>
            <person name="de Groot N.N."/>
        </authorList>
    </citation>
    <scope>NUCLEOTIDE SEQUENCE [LARGE SCALE GENOMIC DNA]</scope>
    <source>
        <strain evidence="5 6">DSM 15893</strain>
    </source>
</reference>
<dbReference type="Pfam" id="PF12833">
    <property type="entry name" value="HTH_18"/>
    <property type="match status" value="1"/>
</dbReference>
<feature type="domain" description="HTH araC/xylS-type" evidence="4">
    <location>
        <begin position="29"/>
        <end position="128"/>
    </location>
</feature>
<dbReference type="Gene3D" id="1.10.10.60">
    <property type="entry name" value="Homeodomain-like"/>
    <property type="match status" value="2"/>
</dbReference>
<dbReference type="EMBL" id="FOWR01000035">
    <property type="protein sequence ID" value="SFQ02238.1"/>
    <property type="molecule type" value="Genomic_DNA"/>
</dbReference>
<dbReference type="InterPro" id="IPR050204">
    <property type="entry name" value="AraC_XylS_family_regulators"/>
</dbReference>
<keyword evidence="1" id="KW-0805">Transcription regulation</keyword>
<name>A0A1I5V418_9GAMM</name>
<dbReference type="STRING" id="1121869.SAMN03084138_03834"/>
<dbReference type="GO" id="GO:0043565">
    <property type="term" value="F:sequence-specific DNA binding"/>
    <property type="evidence" value="ECO:0007669"/>
    <property type="project" value="InterPro"/>
</dbReference>
<evidence type="ECO:0000256" key="1">
    <source>
        <dbReference type="ARBA" id="ARBA00023015"/>
    </source>
</evidence>
<evidence type="ECO:0000256" key="2">
    <source>
        <dbReference type="ARBA" id="ARBA00023125"/>
    </source>
</evidence>
<accession>A0A1I5V418</accession>
<dbReference type="GO" id="GO:0003700">
    <property type="term" value="F:DNA-binding transcription factor activity"/>
    <property type="evidence" value="ECO:0007669"/>
    <property type="project" value="InterPro"/>
</dbReference>
<dbReference type="RefSeq" id="WP_017011689.1">
    <property type="nucleotide sequence ID" value="NZ_FOWR01000035.1"/>
</dbReference>
<dbReference type="AlphaFoldDB" id="A0A1I5V418"/>
<organism evidence="5 6">
    <name type="scientific">Enterovibrio norvegicus DSM 15893</name>
    <dbReference type="NCBI Taxonomy" id="1121869"/>
    <lineage>
        <taxon>Bacteria</taxon>
        <taxon>Pseudomonadati</taxon>
        <taxon>Pseudomonadota</taxon>
        <taxon>Gammaproteobacteria</taxon>
        <taxon>Vibrionales</taxon>
        <taxon>Vibrionaceae</taxon>
        <taxon>Enterovibrio</taxon>
    </lineage>
</organism>
<dbReference type="InterPro" id="IPR009057">
    <property type="entry name" value="Homeodomain-like_sf"/>
</dbReference>
<protein>
    <submittedName>
        <fullName evidence="5">AraC-type DNA-binding protein</fullName>
    </submittedName>
</protein>
<keyword evidence="2 5" id="KW-0238">DNA-binding</keyword>
<proteinExistence type="predicted"/>
<gene>
    <name evidence="5" type="ORF">SAMN03084138_03834</name>
</gene>
<keyword evidence="3" id="KW-0804">Transcription</keyword>
<evidence type="ECO:0000313" key="6">
    <source>
        <dbReference type="Proteomes" id="UP000182692"/>
    </source>
</evidence>
<dbReference type="PANTHER" id="PTHR46796:SF13">
    <property type="entry name" value="HTH-TYPE TRANSCRIPTIONAL ACTIVATOR RHAS"/>
    <property type="match status" value="1"/>
</dbReference>